<evidence type="ECO:0000313" key="3">
    <source>
        <dbReference type="Proteomes" id="UP000280368"/>
    </source>
</evidence>
<protein>
    <submittedName>
        <fullName evidence="2">Uncharacterized protein</fullName>
    </submittedName>
</protein>
<proteinExistence type="predicted"/>
<dbReference type="AlphaFoldDB" id="A0A3L9ZRX2"/>
<sequence length="51" mass="5779">MNQLQYKQNNRSNSSKTTSVFLYLGTFFVATLTISIAVLIVLIVANPTYFF</sequence>
<comment type="caution">
    <text evidence="2">The sequence shown here is derived from an EMBL/GenBank/DDBJ whole genome shotgun (WGS) entry which is preliminary data.</text>
</comment>
<feature type="transmembrane region" description="Helical" evidence="1">
    <location>
        <begin position="20"/>
        <end position="45"/>
    </location>
</feature>
<evidence type="ECO:0000256" key="1">
    <source>
        <dbReference type="SAM" id="Phobius"/>
    </source>
</evidence>
<dbReference type="EMBL" id="REFH01000010">
    <property type="protein sequence ID" value="RMA75136.1"/>
    <property type="molecule type" value="Genomic_DNA"/>
</dbReference>
<accession>A0A3L9ZRX2</accession>
<keyword evidence="1" id="KW-0472">Membrane</keyword>
<keyword evidence="3" id="KW-1185">Reference proteome</keyword>
<keyword evidence="1" id="KW-0812">Transmembrane</keyword>
<keyword evidence="1" id="KW-1133">Transmembrane helix</keyword>
<organism evidence="2 3">
    <name type="scientific">Flavobacterium weaverense</name>
    <dbReference type="NCBI Taxonomy" id="271156"/>
    <lineage>
        <taxon>Bacteria</taxon>
        <taxon>Pseudomonadati</taxon>
        <taxon>Bacteroidota</taxon>
        <taxon>Flavobacteriia</taxon>
        <taxon>Flavobacteriales</taxon>
        <taxon>Flavobacteriaceae</taxon>
        <taxon>Flavobacterium</taxon>
    </lineage>
</organism>
<evidence type="ECO:0000313" key="2">
    <source>
        <dbReference type="EMBL" id="RMA75136.1"/>
    </source>
</evidence>
<gene>
    <name evidence="2" type="ORF">BC961_2490</name>
</gene>
<reference evidence="2 3" key="1">
    <citation type="submission" date="2018-10" db="EMBL/GenBank/DDBJ databases">
        <title>Genomic Encyclopedia of Archaeal and Bacterial Type Strains, Phase II (KMG-II): from individual species to whole genera.</title>
        <authorList>
            <person name="Goeker M."/>
        </authorList>
    </citation>
    <scope>NUCLEOTIDE SEQUENCE [LARGE SCALE GENOMIC DNA]</scope>
    <source>
        <strain evidence="2 3">DSM 19727</strain>
    </source>
</reference>
<dbReference type="Proteomes" id="UP000280368">
    <property type="component" value="Unassembled WGS sequence"/>
</dbReference>
<name>A0A3L9ZRX2_9FLAO</name>